<dbReference type="EMBL" id="GL379786">
    <property type="protein sequence ID" value="EGT30271.1"/>
    <property type="molecule type" value="Genomic_DNA"/>
</dbReference>
<evidence type="ECO:0000313" key="2">
    <source>
        <dbReference type="Proteomes" id="UP000008068"/>
    </source>
</evidence>
<dbReference type="FunCoup" id="G0M6N4">
    <property type="interactions" value="1049"/>
</dbReference>
<protein>
    <submittedName>
        <fullName evidence="1">Uncharacterized protein</fullName>
    </submittedName>
</protein>
<dbReference type="InParanoid" id="G0M6N4"/>
<keyword evidence="2" id="KW-1185">Reference proteome</keyword>
<evidence type="ECO:0000313" key="1">
    <source>
        <dbReference type="EMBL" id="EGT30271.1"/>
    </source>
</evidence>
<dbReference type="eggNOG" id="ENOG502THCC">
    <property type="taxonomic scope" value="Eukaryota"/>
</dbReference>
<dbReference type="HOGENOM" id="CLU_1422589_0_0_1"/>
<dbReference type="OrthoDB" id="5837672at2759"/>
<dbReference type="Proteomes" id="UP000008068">
    <property type="component" value="Unassembled WGS sequence"/>
</dbReference>
<sequence length="191" mass="21347">MLCVQEENCTLTIDDPGINTKSCKGYMMEECDCVQRRSVNFEFDCHCCKAPARQRRDVSLEAMFGLKSYEIPTDPPKTEAPKPATHFQKLRLHENDCGKLKLGNSTNIKPGVATSTSEISSVTIRATHATTAVNCWNLCRFNILSETETCTAVGFIEENSKKFINDCYILSESPVNSTSSDNSVDIYEMCF</sequence>
<reference evidence="2" key="1">
    <citation type="submission" date="2011-07" db="EMBL/GenBank/DDBJ databases">
        <authorList>
            <consortium name="Caenorhabditis brenneri Sequencing and Analysis Consortium"/>
            <person name="Wilson R.K."/>
        </authorList>
    </citation>
    <scope>NUCLEOTIDE SEQUENCE [LARGE SCALE GENOMIC DNA]</scope>
    <source>
        <strain evidence="2">PB2801</strain>
    </source>
</reference>
<organism evidence="2">
    <name type="scientific">Caenorhabditis brenneri</name>
    <name type="common">Nematode worm</name>
    <dbReference type="NCBI Taxonomy" id="135651"/>
    <lineage>
        <taxon>Eukaryota</taxon>
        <taxon>Metazoa</taxon>
        <taxon>Ecdysozoa</taxon>
        <taxon>Nematoda</taxon>
        <taxon>Chromadorea</taxon>
        <taxon>Rhabditida</taxon>
        <taxon>Rhabditina</taxon>
        <taxon>Rhabditomorpha</taxon>
        <taxon>Rhabditoidea</taxon>
        <taxon>Rhabditidae</taxon>
        <taxon>Peloderinae</taxon>
        <taxon>Caenorhabditis</taxon>
    </lineage>
</organism>
<name>G0M6N4_CAEBE</name>
<accession>G0M6N4</accession>
<dbReference type="OMA" id="NCWNLCR"/>
<dbReference type="AlphaFoldDB" id="G0M6N4"/>
<gene>
    <name evidence="1" type="ORF">CAEBREN_22139</name>
</gene>
<proteinExistence type="predicted"/>